<dbReference type="Proteomes" id="UP000052230">
    <property type="component" value="Unassembled WGS sequence"/>
</dbReference>
<evidence type="ECO:0000313" key="3">
    <source>
        <dbReference type="Proteomes" id="UP000052230"/>
    </source>
</evidence>
<reference evidence="2 3" key="1">
    <citation type="submission" date="2014-09" db="EMBL/GenBank/DDBJ databases">
        <authorList>
            <person name="Regsiter A."/>
        </authorList>
    </citation>
    <scope>NUCLEOTIDE SEQUENCE [LARGE SCALE GENOMIC DNA]</scope>
</reference>
<sequence length="89" mass="9462">MRFLADGSALKARPIGSEPKSRHAQASPAFCIGPLHGIALETLSNPREARGAARHLSTHALPPVRPRYPARLGALSTTRYLHSGVTACP</sequence>
<comment type="caution">
    <text evidence="2">The sequence shown here is derived from an EMBL/GenBank/DDBJ whole genome shotgun (WGS) entry which is preliminary data.</text>
</comment>
<feature type="region of interest" description="Disordered" evidence="1">
    <location>
        <begin position="1"/>
        <end position="26"/>
    </location>
</feature>
<dbReference type="EMBL" id="CCXZ01000185">
    <property type="protein sequence ID" value="CEG18663.1"/>
    <property type="molecule type" value="Genomic_DNA"/>
</dbReference>
<accession>A0A0U5FJE6</accession>
<evidence type="ECO:0000313" key="2">
    <source>
        <dbReference type="EMBL" id="CEG18663.1"/>
    </source>
</evidence>
<gene>
    <name evidence="2" type="ORF">XAC3562_870038</name>
</gene>
<organism evidence="2 3">
    <name type="scientific">Xanthomonas citri pv. citri</name>
    <dbReference type="NCBI Taxonomy" id="611301"/>
    <lineage>
        <taxon>Bacteria</taxon>
        <taxon>Pseudomonadati</taxon>
        <taxon>Pseudomonadota</taxon>
        <taxon>Gammaproteobacteria</taxon>
        <taxon>Lysobacterales</taxon>
        <taxon>Lysobacteraceae</taxon>
        <taxon>Xanthomonas</taxon>
    </lineage>
</organism>
<protein>
    <submittedName>
        <fullName evidence="2">Uncharacterized protein</fullName>
    </submittedName>
</protein>
<name>A0A0U5FJE6_XANCI</name>
<keyword evidence="3" id="KW-1185">Reference proteome</keyword>
<evidence type="ECO:0000256" key="1">
    <source>
        <dbReference type="SAM" id="MobiDB-lite"/>
    </source>
</evidence>
<dbReference type="AlphaFoldDB" id="A0A0U5FJE6"/>
<proteinExistence type="predicted"/>